<comment type="similarity">
    <text evidence="1">Belongs to the OsmC/Ohr family.</text>
</comment>
<dbReference type="Proteomes" id="UP000228758">
    <property type="component" value="Unassembled WGS sequence"/>
</dbReference>
<dbReference type="InterPro" id="IPR003718">
    <property type="entry name" value="OsmC/Ohr_fam"/>
</dbReference>
<dbReference type="NCBIfam" id="TIGR03561">
    <property type="entry name" value="organ_hyd_perox"/>
    <property type="match status" value="1"/>
</dbReference>
<dbReference type="PANTHER" id="PTHR33797:SF2">
    <property type="entry name" value="ORGANIC HYDROPEROXIDE RESISTANCE PROTEIN-LIKE"/>
    <property type="match status" value="1"/>
</dbReference>
<dbReference type="OrthoDB" id="9797508at2"/>
<dbReference type="Pfam" id="PF02566">
    <property type="entry name" value="OsmC"/>
    <property type="match status" value="1"/>
</dbReference>
<dbReference type="SUPFAM" id="SSF82784">
    <property type="entry name" value="OsmC-like"/>
    <property type="match status" value="1"/>
</dbReference>
<gene>
    <name evidence="2" type="ORF">CLV46_3119</name>
</gene>
<proteinExistence type="inferred from homology"/>
<protein>
    <submittedName>
        <fullName evidence="2">Ohr subfamily peroxiredoxin</fullName>
    </submittedName>
</protein>
<dbReference type="AlphaFoldDB" id="A0A2M9CNR2"/>
<dbReference type="Gene3D" id="3.30.300.20">
    <property type="match status" value="1"/>
</dbReference>
<evidence type="ECO:0000313" key="3">
    <source>
        <dbReference type="Proteomes" id="UP000228758"/>
    </source>
</evidence>
<keyword evidence="3" id="KW-1185">Reference proteome</keyword>
<dbReference type="InterPro" id="IPR015946">
    <property type="entry name" value="KH_dom-like_a/b"/>
</dbReference>
<evidence type="ECO:0000256" key="1">
    <source>
        <dbReference type="ARBA" id="ARBA00007378"/>
    </source>
</evidence>
<accession>A0A2M9CNR2</accession>
<evidence type="ECO:0000313" key="2">
    <source>
        <dbReference type="EMBL" id="PJJ73526.1"/>
    </source>
</evidence>
<name>A0A2M9CNR2_9MICO</name>
<dbReference type="PANTHER" id="PTHR33797">
    <property type="entry name" value="ORGANIC HYDROPEROXIDE RESISTANCE PROTEIN-LIKE"/>
    <property type="match status" value="1"/>
</dbReference>
<organism evidence="2 3">
    <name type="scientific">Diaminobutyricimonas aerilata</name>
    <dbReference type="NCBI Taxonomy" id="1162967"/>
    <lineage>
        <taxon>Bacteria</taxon>
        <taxon>Bacillati</taxon>
        <taxon>Actinomycetota</taxon>
        <taxon>Actinomycetes</taxon>
        <taxon>Micrococcales</taxon>
        <taxon>Microbacteriaceae</taxon>
        <taxon>Diaminobutyricimonas</taxon>
    </lineage>
</organism>
<sequence>METLYTAIAHATGGENAGHVRSEDDRIDFDTRQALEGDGEGSSTNPQQLFAAGYAASFLSALHGAGAEFKTDTSEAAVSATVELSRSGEGYTHGIELVIYLPKVAAEQREQVVERAFHICPYSNSIRGNIEVTRTLVD</sequence>
<reference evidence="2 3" key="1">
    <citation type="submission" date="2017-11" db="EMBL/GenBank/DDBJ databases">
        <title>Genomic Encyclopedia of Archaeal and Bacterial Type Strains, Phase II (KMG-II): From Individual Species to Whole Genera.</title>
        <authorList>
            <person name="Goeker M."/>
        </authorList>
    </citation>
    <scope>NUCLEOTIDE SEQUENCE [LARGE SCALE GENOMIC DNA]</scope>
    <source>
        <strain evidence="2 3">DSM 27393</strain>
    </source>
</reference>
<dbReference type="EMBL" id="PGFF01000001">
    <property type="protein sequence ID" value="PJJ73526.1"/>
    <property type="molecule type" value="Genomic_DNA"/>
</dbReference>
<dbReference type="Gene3D" id="2.20.25.10">
    <property type="match status" value="1"/>
</dbReference>
<dbReference type="RefSeq" id="WP_100365599.1">
    <property type="nucleotide sequence ID" value="NZ_PGFF01000001.1"/>
</dbReference>
<dbReference type="InterPro" id="IPR036102">
    <property type="entry name" value="OsmC/Ohrsf"/>
</dbReference>
<dbReference type="InterPro" id="IPR019953">
    <property type="entry name" value="OHR"/>
</dbReference>
<comment type="caution">
    <text evidence="2">The sequence shown here is derived from an EMBL/GenBank/DDBJ whole genome shotgun (WGS) entry which is preliminary data.</text>
</comment>
<dbReference type="GO" id="GO:0006979">
    <property type="term" value="P:response to oxidative stress"/>
    <property type="evidence" value="ECO:0007669"/>
    <property type="project" value="InterPro"/>
</dbReference>